<dbReference type="OrthoDB" id="3008758at2759"/>
<keyword evidence="3" id="KW-0732">Signal</keyword>
<feature type="chain" id="PRO_5002161326" description="Mid2 domain-containing protein" evidence="3">
    <location>
        <begin position="21"/>
        <end position="325"/>
    </location>
</feature>
<sequence>MLGLVPIFFFFLSLCWLASADTNFTVFDNQIIWPSSAPLWTPTPTTCSSEGQAHFAYQANMSMSYEFSGTAIYLSILRSNVTGVYTIFVDNASTIYQIDGFHATTICDVQLGVTGLSFGPHTVTVTLVGQSPQAQNASPNPYLELDAFIYTTPGDSSTSTSVSPTTSSPATDSPSTDSSATVSPTSTAIPVLADASKSTLKASSIAGIVIAFLASLVVMAAFFIFLHRRNKHRSVMHRKTLIDDDSVLASHISQFPPPRSDPTHQPNIFPDVSLMSLTDMTDAESQTSPHPQWGTSGSMARTDGVLEEAPPVYEAPGGKSGLHGR</sequence>
<organism evidence="4 5">
    <name type="scientific">Piloderma croceum (strain F 1598)</name>
    <dbReference type="NCBI Taxonomy" id="765440"/>
    <lineage>
        <taxon>Eukaryota</taxon>
        <taxon>Fungi</taxon>
        <taxon>Dikarya</taxon>
        <taxon>Basidiomycota</taxon>
        <taxon>Agaricomycotina</taxon>
        <taxon>Agaricomycetes</taxon>
        <taxon>Agaricomycetidae</taxon>
        <taxon>Atheliales</taxon>
        <taxon>Atheliaceae</taxon>
        <taxon>Piloderma</taxon>
    </lineage>
</organism>
<keyword evidence="2" id="KW-1133">Transmembrane helix</keyword>
<dbReference type="Gene3D" id="2.60.120.260">
    <property type="entry name" value="Galactose-binding domain-like"/>
    <property type="match status" value="1"/>
</dbReference>
<keyword evidence="2" id="KW-0472">Membrane</keyword>
<evidence type="ECO:0000313" key="4">
    <source>
        <dbReference type="EMBL" id="KIM81028.1"/>
    </source>
</evidence>
<keyword evidence="5" id="KW-1185">Reference proteome</keyword>
<reference evidence="4 5" key="1">
    <citation type="submission" date="2014-04" db="EMBL/GenBank/DDBJ databases">
        <authorList>
            <consortium name="DOE Joint Genome Institute"/>
            <person name="Kuo A."/>
            <person name="Tarkka M."/>
            <person name="Buscot F."/>
            <person name="Kohler A."/>
            <person name="Nagy L.G."/>
            <person name="Floudas D."/>
            <person name="Copeland A."/>
            <person name="Barry K.W."/>
            <person name="Cichocki N."/>
            <person name="Veneault-Fourrey C."/>
            <person name="LaButti K."/>
            <person name="Lindquist E.A."/>
            <person name="Lipzen A."/>
            <person name="Lundell T."/>
            <person name="Morin E."/>
            <person name="Murat C."/>
            <person name="Sun H."/>
            <person name="Tunlid A."/>
            <person name="Henrissat B."/>
            <person name="Grigoriev I.V."/>
            <person name="Hibbett D.S."/>
            <person name="Martin F."/>
            <person name="Nordberg H.P."/>
            <person name="Cantor M.N."/>
            <person name="Hua S.X."/>
        </authorList>
    </citation>
    <scope>NUCLEOTIDE SEQUENCE [LARGE SCALE GENOMIC DNA]</scope>
    <source>
        <strain evidence="4 5">F 1598</strain>
    </source>
</reference>
<proteinExistence type="predicted"/>
<evidence type="ECO:0000256" key="3">
    <source>
        <dbReference type="SAM" id="SignalP"/>
    </source>
</evidence>
<accession>A0A0C3B474</accession>
<feature type="signal peptide" evidence="3">
    <location>
        <begin position="1"/>
        <end position="20"/>
    </location>
</feature>
<feature type="compositionally biased region" description="Polar residues" evidence="1">
    <location>
        <begin position="281"/>
        <end position="299"/>
    </location>
</feature>
<feature type="transmembrane region" description="Helical" evidence="2">
    <location>
        <begin position="205"/>
        <end position="226"/>
    </location>
</feature>
<feature type="region of interest" description="Disordered" evidence="1">
    <location>
        <begin position="281"/>
        <end position="325"/>
    </location>
</feature>
<reference evidence="5" key="2">
    <citation type="submission" date="2015-01" db="EMBL/GenBank/DDBJ databases">
        <title>Evolutionary Origins and Diversification of the Mycorrhizal Mutualists.</title>
        <authorList>
            <consortium name="DOE Joint Genome Institute"/>
            <consortium name="Mycorrhizal Genomics Consortium"/>
            <person name="Kohler A."/>
            <person name="Kuo A."/>
            <person name="Nagy L.G."/>
            <person name="Floudas D."/>
            <person name="Copeland A."/>
            <person name="Barry K.W."/>
            <person name="Cichocki N."/>
            <person name="Veneault-Fourrey C."/>
            <person name="LaButti K."/>
            <person name="Lindquist E.A."/>
            <person name="Lipzen A."/>
            <person name="Lundell T."/>
            <person name="Morin E."/>
            <person name="Murat C."/>
            <person name="Riley R."/>
            <person name="Ohm R."/>
            <person name="Sun H."/>
            <person name="Tunlid A."/>
            <person name="Henrissat B."/>
            <person name="Grigoriev I.V."/>
            <person name="Hibbett D.S."/>
            <person name="Martin F."/>
        </authorList>
    </citation>
    <scope>NUCLEOTIDE SEQUENCE [LARGE SCALE GENOMIC DNA]</scope>
    <source>
        <strain evidence="5">F 1598</strain>
    </source>
</reference>
<dbReference type="EMBL" id="KN833001">
    <property type="protein sequence ID" value="KIM81028.1"/>
    <property type="molecule type" value="Genomic_DNA"/>
</dbReference>
<evidence type="ECO:0000313" key="5">
    <source>
        <dbReference type="Proteomes" id="UP000054166"/>
    </source>
</evidence>
<dbReference type="AlphaFoldDB" id="A0A0C3B474"/>
<evidence type="ECO:0000256" key="1">
    <source>
        <dbReference type="SAM" id="MobiDB-lite"/>
    </source>
</evidence>
<gene>
    <name evidence="4" type="ORF">PILCRDRAFT_821865</name>
</gene>
<evidence type="ECO:0000256" key="2">
    <source>
        <dbReference type="SAM" id="Phobius"/>
    </source>
</evidence>
<dbReference type="Proteomes" id="UP000054166">
    <property type="component" value="Unassembled WGS sequence"/>
</dbReference>
<protein>
    <recommendedName>
        <fullName evidence="6">Mid2 domain-containing protein</fullName>
    </recommendedName>
</protein>
<dbReference type="HOGENOM" id="CLU_855591_0_0_1"/>
<evidence type="ECO:0008006" key="6">
    <source>
        <dbReference type="Google" id="ProtNLM"/>
    </source>
</evidence>
<dbReference type="CDD" id="cd12087">
    <property type="entry name" value="TM_EGFR-like"/>
    <property type="match status" value="1"/>
</dbReference>
<dbReference type="InParanoid" id="A0A0C3B474"/>
<keyword evidence="2" id="KW-0812">Transmembrane</keyword>
<feature type="region of interest" description="Disordered" evidence="1">
    <location>
        <begin position="156"/>
        <end position="184"/>
    </location>
</feature>
<name>A0A0C3B474_PILCF</name>